<name>A0ACC1LRE5_9FUNG</name>
<keyword evidence="2" id="KW-1185">Reference proteome</keyword>
<evidence type="ECO:0000313" key="2">
    <source>
        <dbReference type="Proteomes" id="UP001139981"/>
    </source>
</evidence>
<proteinExistence type="predicted"/>
<gene>
    <name evidence="1" type="ORF">IWW38_006560</name>
</gene>
<dbReference type="Proteomes" id="UP001139981">
    <property type="component" value="Unassembled WGS sequence"/>
</dbReference>
<protein>
    <submittedName>
        <fullName evidence="1">Uncharacterized protein</fullName>
    </submittedName>
</protein>
<reference evidence="1" key="1">
    <citation type="submission" date="2022-07" db="EMBL/GenBank/DDBJ databases">
        <title>Phylogenomic reconstructions and comparative analyses of Kickxellomycotina fungi.</title>
        <authorList>
            <person name="Reynolds N.K."/>
            <person name="Stajich J.E."/>
            <person name="Barry K."/>
            <person name="Grigoriev I.V."/>
            <person name="Crous P."/>
            <person name="Smith M.E."/>
        </authorList>
    </citation>
    <scope>NUCLEOTIDE SEQUENCE</scope>
    <source>
        <strain evidence="1">CBS 190363</strain>
    </source>
</reference>
<accession>A0ACC1LRE5</accession>
<sequence>MSTVALPRPQSPSNAASDRCWICLEELDTNKNEWCYPCSCSLICHEECLLHWVTASEQHTRAGVIKCPQCNSPYQIVQLKSRTLKVLRTAYEVVDRAAPLALVAIGGISVLGACAVYGSYAVLTVYGPVDGGRILSMPGIVERVLRRLWLPMVPLALVWSRVHDSTAYMPLTILAIVPQPWRIQWPMSPWLALSALPSVSAIYRYIWDMTLGRLERHWETLVPPERPILSFEDFVVGHGMANIRVGFAVGNRDLPPDPPAVVHGNGQQPPLAGAQVGHDLPAGAL</sequence>
<organism evidence="1 2">
    <name type="scientific">Coemansia aciculifera</name>
    <dbReference type="NCBI Taxonomy" id="417176"/>
    <lineage>
        <taxon>Eukaryota</taxon>
        <taxon>Fungi</taxon>
        <taxon>Fungi incertae sedis</taxon>
        <taxon>Zoopagomycota</taxon>
        <taxon>Kickxellomycotina</taxon>
        <taxon>Kickxellomycetes</taxon>
        <taxon>Kickxellales</taxon>
        <taxon>Kickxellaceae</taxon>
        <taxon>Coemansia</taxon>
    </lineage>
</organism>
<feature type="non-terminal residue" evidence="1">
    <location>
        <position position="285"/>
    </location>
</feature>
<dbReference type="EMBL" id="JANBVB010003807">
    <property type="protein sequence ID" value="KAJ2877494.1"/>
    <property type="molecule type" value="Genomic_DNA"/>
</dbReference>
<comment type="caution">
    <text evidence="1">The sequence shown here is derived from an EMBL/GenBank/DDBJ whole genome shotgun (WGS) entry which is preliminary data.</text>
</comment>
<evidence type="ECO:0000313" key="1">
    <source>
        <dbReference type="EMBL" id="KAJ2877494.1"/>
    </source>
</evidence>